<dbReference type="Pfam" id="PF01400">
    <property type="entry name" value="Astacin"/>
    <property type="match status" value="1"/>
</dbReference>
<reference evidence="3" key="2">
    <citation type="submission" date="2023-05" db="EMBL/GenBank/DDBJ databases">
        <authorList>
            <consortium name="Lawrence Berkeley National Laboratory"/>
            <person name="Steindorff A."/>
            <person name="Hensen N."/>
            <person name="Bonometti L."/>
            <person name="Westerberg I."/>
            <person name="Brannstrom I.O."/>
            <person name="Guillou S."/>
            <person name="Cros-Aarteil S."/>
            <person name="Calhoun S."/>
            <person name="Haridas S."/>
            <person name="Kuo A."/>
            <person name="Mondo S."/>
            <person name="Pangilinan J."/>
            <person name="Riley R."/>
            <person name="Labutti K."/>
            <person name="Andreopoulos B."/>
            <person name="Lipzen A."/>
            <person name="Chen C."/>
            <person name="Yanf M."/>
            <person name="Daum C."/>
            <person name="Ng V."/>
            <person name="Clum A."/>
            <person name="Ohm R."/>
            <person name="Martin F."/>
            <person name="Silar P."/>
            <person name="Natvig D."/>
            <person name="Lalanne C."/>
            <person name="Gautier V."/>
            <person name="Ament-Velasquez S.L."/>
            <person name="Kruys A."/>
            <person name="Hutchinson M.I."/>
            <person name="Powell A.J."/>
            <person name="Barry K."/>
            <person name="Miller A.N."/>
            <person name="Grigoriev I.V."/>
            <person name="Debuchy R."/>
            <person name="Gladieux P."/>
            <person name="Thoren M.H."/>
            <person name="Johannesson H."/>
        </authorList>
    </citation>
    <scope>NUCLEOTIDE SEQUENCE</scope>
    <source>
        <strain evidence="3">PSN309</strain>
    </source>
</reference>
<dbReference type="EMBL" id="MU864355">
    <property type="protein sequence ID" value="KAK4192246.1"/>
    <property type="molecule type" value="Genomic_DNA"/>
</dbReference>
<reference evidence="3" key="1">
    <citation type="journal article" date="2023" name="Mol. Phylogenet. Evol.">
        <title>Genome-scale phylogeny and comparative genomics of the fungal order Sordariales.</title>
        <authorList>
            <person name="Hensen N."/>
            <person name="Bonometti L."/>
            <person name="Westerberg I."/>
            <person name="Brannstrom I.O."/>
            <person name="Guillou S."/>
            <person name="Cros-Aarteil S."/>
            <person name="Calhoun S."/>
            <person name="Haridas S."/>
            <person name="Kuo A."/>
            <person name="Mondo S."/>
            <person name="Pangilinan J."/>
            <person name="Riley R."/>
            <person name="LaButti K."/>
            <person name="Andreopoulos B."/>
            <person name="Lipzen A."/>
            <person name="Chen C."/>
            <person name="Yan M."/>
            <person name="Daum C."/>
            <person name="Ng V."/>
            <person name="Clum A."/>
            <person name="Steindorff A."/>
            <person name="Ohm R.A."/>
            <person name="Martin F."/>
            <person name="Silar P."/>
            <person name="Natvig D.O."/>
            <person name="Lalanne C."/>
            <person name="Gautier V."/>
            <person name="Ament-Velasquez S.L."/>
            <person name="Kruys A."/>
            <person name="Hutchinson M.I."/>
            <person name="Powell A.J."/>
            <person name="Barry K."/>
            <person name="Miller A.N."/>
            <person name="Grigoriev I.V."/>
            <person name="Debuchy R."/>
            <person name="Gladieux P."/>
            <person name="Hiltunen Thoren M."/>
            <person name="Johannesson H."/>
        </authorList>
    </citation>
    <scope>NUCLEOTIDE SEQUENCE</scope>
    <source>
        <strain evidence="3">PSN309</strain>
    </source>
</reference>
<dbReference type="InterPro" id="IPR006026">
    <property type="entry name" value="Peptidase_Metallo"/>
</dbReference>
<dbReference type="InterPro" id="IPR024079">
    <property type="entry name" value="MetalloPept_cat_dom_sf"/>
</dbReference>
<proteinExistence type="predicted"/>
<dbReference type="Gene3D" id="2.60.40.2080">
    <property type="match status" value="3"/>
</dbReference>
<dbReference type="SMART" id="SM00235">
    <property type="entry name" value="ZnMc"/>
    <property type="match status" value="1"/>
</dbReference>
<name>A0AAN7AKP0_9PEZI</name>
<dbReference type="GO" id="GO:0098609">
    <property type="term" value="P:cell-cell adhesion"/>
    <property type="evidence" value="ECO:0007669"/>
    <property type="project" value="TreeGrafter"/>
</dbReference>
<dbReference type="Gene3D" id="3.40.390.10">
    <property type="entry name" value="Collagenase (Catalytic Domain)"/>
    <property type="match status" value="1"/>
</dbReference>
<dbReference type="CDD" id="cd04327">
    <property type="entry name" value="ZnMc_MMP_like_3"/>
    <property type="match status" value="1"/>
</dbReference>
<dbReference type="Pfam" id="PF09458">
    <property type="entry name" value="H_lectin"/>
    <property type="match status" value="3"/>
</dbReference>
<feature type="domain" description="Peptidase metallopeptidase" evidence="2">
    <location>
        <begin position="78"/>
        <end position="225"/>
    </location>
</feature>
<dbReference type="GO" id="GO:0006508">
    <property type="term" value="P:proteolysis"/>
    <property type="evidence" value="ECO:0007669"/>
    <property type="project" value="InterPro"/>
</dbReference>
<dbReference type="PANTHER" id="PTHR46938">
    <property type="entry name" value="DISCOIDIN-1 SUBUNIT A-RELATED-RELATED"/>
    <property type="match status" value="1"/>
</dbReference>
<dbReference type="InterPro" id="IPR037221">
    <property type="entry name" value="H-type_lectin_dom_sf"/>
</dbReference>
<dbReference type="InterPro" id="IPR052487">
    <property type="entry name" value="Galactose-binding_lectin"/>
</dbReference>
<keyword evidence="4" id="KW-1185">Reference proteome</keyword>
<dbReference type="GO" id="GO:0070492">
    <property type="term" value="F:oligosaccharide binding"/>
    <property type="evidence" value="ECO:0007669"/>
    <property type="project" value="TreeGrafter"/>
</dbReference>
<protein>
    <recommendedName>
        <fullName evidence="2">Peptidase metallopeptidase domain-containing protein</fullName>
    </recommendedName>
</protein>
<organism evidence="3 4">
    <name type="scientific">Podospora australis</name>
    <dbReference type="NCBI Taxonomy" id="1536484"/>
    <lineage>
        <taxon>Eukaryota</taxon>
        <taxon>Fungi</taxon>
        <taxon>Dikarya</taxon>
        <taxon>Ascomycota</taxon>
        <taxon>Pezizomycotina</taxon>
        <taxon>Sordariomycetes</taxon>
        <taxon>Sordariomycetidae</taxon>
        <taxon>Sordariales</taxon>
        <taxon>Podosporaceae</taxon>
        <taxon>Podospora</taxon>
    </lineage>
</organism>
<evidence type="ECO:0000256" key="1">
    <source>
        <dbReference type="SAM" id="SignalP"/>
    </source>
</evidence>
<dbReference type="InterPro" id="IPR001506">
    <property type="entry name" value="Peptidase_M12A"/>
</dbReference>
<feature type="chain" id="PRO_5043016041" description="Peptidase metallopeptidase domain-containing protein" evidence="1">
    <location>
        <begin position="18"/>
        <end position="565"/>
    </location>
</feature>
<dbReference type="SUPFAM" id="SSF55486">
    <property type="entry name" value="Metalloproteases ('zincins'), catalytic domain"/>
    <property type="match status" value="1"/>
</dbReference>
<feature type="signal peptide" evidence="1">
    <location>
        <begin position="1"/>
        <end position="17"/>
    </location>
</feature>
<comment type="caution">
    <text evidence="3">The sequence shown here is derived from an EMBL/GenBank/DDBJ whole genome shotgun (WGS) entry which is preliminary data.</text>
</comment>
<dbReference type="GO" id="GO:0030247">
    <property type="term" value="F:polysaccharide binding"/>
    <property type="evidence" value="ECO:0007669"/>
    <property type="project" value="TreeGrafter"/>
</dbReference>
<gene>
    <name evidence="3" type="ORF">QBC35DRAFT_484691</name>
</gene>
<dbReference type="GO" id="GO:0008270">
    <property type="term" value="F:zinc ion binding"/>
    <property type="evidence" value="ECO:0007669"/>
    <property type="project" value="InterPro"/>
</dbReference>
<evidence type="ECO:0000259" key="2">
    <source>
        <dbReference type="SMART" id="SM00235"/>
    </source>
</evidence>
<keyword evidence="1" id="KW-0732">Signal</keyword>
<evidence type="ECO:0000313" key="4">
    <source>
        <dbReference type="Proteomes" id="UP001302126"/>
    </source>
</evidence>
<dbReference type="Proteomes" id="UP001302126">
    <property type="component" value="Unassembled WGS sequence"/>
</dbReference>
<evidence type="ECO:0000313" key="3">
    <source>
        <dbReference type="EMBL" id="KAK4192246.1"/>
    </source>
</evidence>
<dbReference type="GO" id="GO:0009986">
    <property type="term" value="C:cell surface"/>
    <property type="evidence" value="ECO:0007669"/>
    <property type="project" value="TreeGrafter"/>
</dbReference>
<dbReference type="GO" id="GO:0046871">
    <property type="term" value="F:N-acetylgalactosamine binding"/>
    <property type="evidence" value="ECO:0007669"/>
    <property type="project" value="TreeGrafter"/>
</dbReference>
<dbReference type="AlphaFoldDB" id="A0AAN7AKP0"/>
<accession>A0AAN7AKP0</accession>
<dbReference type="GO" id="GO:0098636">
    <property type="term" value="C:protein complex involved in cell adhesion"/>
    <property type="evidence" value="ECO:0007669"/>
    <property type="project" value="TreeGrafter"/>
</dbReference>
<dbReference type="SUPFAM" id="SSF141086">
    <property type="entry name" value="Agglutinin HPA-like"/>
    <property type="match status" value="3"/>
</dbReference>
<dbReference type="InterPro" id="IPR019019">
    <property type="entry name" value="H-type_lectin_domain"/>
</dbReference>
<sequence>MLKIVKLLTVAAAAVSAHIIPLEGRAATTHKLCTQLTLPSELQALAETAAVRENPANGNGVTQAPSTGWFSPALAAPIGKMWANGRTLRVKILSTPQATTKVKAKIQEYASKWTEHANIKFQWVTSGDAELRIRVDDSGASNSYVGTDNLLIAQANHTMKLGWLTDSTAENEYSRVIIHEFGHALGCIHEHQSPSAAGIPWNKPAVYAYYLDTQGWSPAQVDTNMFNLVSASSTQYTEFDSSSVMLYSIPASLTTNGFSTPWNTVLSPVDKAYIAKVYPPQAPVHDINTFNTIEIRPSTETSIKEHMKRFTWSTSYSSPPKIALGLNYMDISRATVPRVKTFATDTTTTKTDININTYAGDTTLYAAGATWFRHAASDPDFQSGHWSTQSHHPWNQPQTQTAKQITFDRAYSAPPKVIVWLTQLDMNNNANFRVRALISNITTTGFVLNLDTWSDSTLYVAAATWIAYPANKAGVASGRFTTDDVRPWDKPTLNTQKTISFPANTFTDKTPTVLVGLNMIDTDRYKNIRVSVGATGVSKSGFTWHLDSWADSTTYRAGASYLAFV</sequence>
<dbReference type="GO" id="GO:0004222">
    <property type="term" value="F:metalloendopeptidase activity"/>
    <property type="evidence" value="ECO:0007669"/>
    <property type="project" value="InterPro"/>
</dbReference>